<accession>A0A0M7E707</accession>
<feature type="domain" description="GFO/IDH/MocA-like oxidoreductase" evidence="2">
    <location>
        <begin position="137"/>
        <end position="257"/>
    </location>
</feature>
<dbReference type="InterPro" id="IPR051450">
    <property type="entry name" value="Gfo/Idh/MocA_Oxidoreductases"/>
</dbReference>
<dbReference type="Gene3D" id="3.40.50.720">
    <property type="entry name" value="NAD(P)-binding Rossmann-like Domain"/>
    <property type="match status" value="1"/>
</dbReference>
<dbReference type="Gene3D" id="3.30.360.10">
    <property type="entry name" value="Dihydrodipicolinate Reductase, domain 2"/>
    <property type="match status" value="1"/>
</dbReference>
<dbReference type="Pfam" id="PF01408">
    <property type="entry name" value="GFO_IDH_MocA"/>
    <property type="match status" value="1"/>
</dbReference>
<feature type="domain" description="Gfo/Idh/MocA-like oxidoreductase N-terminal" evidence="1">
    <location>
        <begin position="12"/>
        <end position="129"/>
    </location>
</feature>
<name>A0A0M7E707_9BORD</name>
<dbReference type="SUPFAM" id="SSF51735">
    <property type="entry name" value="NAD(P)-binding Rossmann-fold domains"/>
    <property type="match status" value="1"/>
</dbReference>
<dbReference type="PANTHER" id="PTHR43377">
    <property type="entry name" value="BILIVERDIN REDUCTASE A"/>
    <property type="match status" value="1"/>
</dbReference>
<evidence type="ECO:0000313" key="4">
    <source>
        <dbReference type="Proteomes" id="UP000053096"/>
    </source>
</evidence>
<dbReference type="InterPro" id="IPR000683">
    <property type="entry name" value="Gfo/Idh/MocA-like_OxRdtase_N"/>
</dbReference>
<dbReference type="InterPro" id="IPR036291">
    <property type="entry name" value="NAD(P)-bd_dom_sf"/>
</dbReference>
<reference evidence="3 4" key="1">
    <citation type="submission" date="2015-09" db="EMBL/GenBank/DDBJ databases">
        <authorList>
            <person name="Jackson K.R."/>
            <person name="Lunt B.L."/>
            <person name="Fisher J.N.B."/>
            <person name="Gardner A.V."/>
            <person name="Bailey M.E."/>
            <person name="Deus L.M."/>
            <person name="Earl A.S."/>
            <person name="Gibby P.D."/>
            <person name="Hartmann K.A."/>
            <person name="Liu J.E."/>
            <person name="Manci A.M."/>
            <person name="Nielsen D.A."/>
            <person name="Solomon M.B."/>
            <person name="Breakwell D.P."/>
            <person name="Burnett S.H."/>
            <person name="Grose J.H."/>
        </authorList>
    </citation>
    <scope>NUCLEOTIDE SEQUENCE [LARGE SCALE GENOMIC DNA]</scope>
    <source>
        <strain evidence="3 4">2789STDY5608636</strain>
    </source>
</reference>
<dbReference type="Pfam" id="PF22725">
    <property type="entry name" value="GFO_IDH_MocA_C3"/>
    <property type="match status" value="1"/>
</dbReference>
<dbReference type="GO" id="GO:0000166">
    <property type="term" value="F:nucleotide binding"/>
    <property type="evidence" value="ECO:0007669"/>
    <property type="project" value="InterPro"/>
</dbReference>
<evidence type="ECO:0000313" key="3">
    <source>
        <dbReference type="EMBL" id="CUI62318.1"/>
    </source>
</evidence>
<organism evidence="3 4">
    <name type="scientific">Bordetella pseudohinzii</name>
    <dbReference type="NCBI Taxonomy" id="1331258"/>
    <lineage>
        <taxon>Bacteria</taxon>
        <taxon>Pseudomonadati</taxon>
        <taxon>Pseudomonadota</taxon>
        <taxon>Betaproteobacteria</taxon>
        <taxon>Burkholderiales</taxon>
        <taxon>Alcaligenaceae</taxon>
        <taxon>Bordetella</taxon>
    </lineage>
</organism>
<dbReference type="Proteomes" id="UP000053096">
    <property type="component" value="Unassembled WGS sequence"/>
</dbReference>
<dbReference type="SUPFAM" id="SSF55347">
    <property type="entry name" value="Glyceraldehyde-3-phosphate dehydrogenase-like, C-terminal domain"/>
    <property type="match status" value="1"/>
</dbReference>
<sequence length="403" mass="43555">MPDAAMTPRLLRLGIVGLGRAFTLMLPTFLSDPRIKLAGACDPRAEARRRFAADFSCPVHDSVEALAADPDVQAVYIASPHQFHAEHTRIAASHGKHVLVEKPMALSLGECDAMIDACRAAGVHLVIGHCHSFDTPYLETRRLIESGEYGAVKMIHALNYTDYLYRPRRPEELATEAGGGAVFSQAAHQVDIVRLLAGRRARSLRSALGNWDPARPTEGAYSALLWFDGGAYASLNYNGYGHFDSDEWMDWIGEMGAAKHPDDYGQARRKLATVSARQEAELKAAGAYGGKAYVAGPAGRGARAPDLAHQHFGSILVSCEGADLRPTSHGIHVYGDQARRFLPLRPPAAPRLEVIDELHDAVYLGKPCLHDGSWAKGTLEICLAMLASSRGGRDIGLVHQAGA</sequence>
<dbReference type="EMBL" id="CYTV01000003">
    <property type="protein sequence ID" value="CUI62318.1"/>
    <property type="molecule type" value="Genomic_DNA"/>
</dbReference>
<gene>
    <name evidence="3" type="primary">gfo_1</name>
    <name evidence="3" type="ORF">ERS370011_01456</name>
</gene>
<protein>
    <submittedName>
        <fullName evidence="3">Glucose--fructose oxidoreductase</fullName>
        <ecNumber evidence="3">1.1.99.28</ecNumber>
    </submittedName>
</protein>
<dbReference type="InterPro" id="IPR055170">
    <property type="entry name" value="GFO_IDH_MocA-like_dom"/>
</dbReference>
<evidence type="ECO:0000259" key="1">
    <source>
        <dbReference type="Pfam" id="PF01408"/>
    </source>
</evidence>
<dbReference type="EC" id="1.1.99.28" evidence="3"/>
<evidence type="ECO:0000259" key="2">
    <source>
        <dbReference type="Pfam" id="PF22725"/>
    </source>
</evidence>
<dbReference type="PANTHER" id="PTHR43377:SF1">
    <property type="entry name" value="BILIVERDIN REDUCTASE A"/>
    <property type="match status" value="1"/>
</dbReference>
<proteinExistence type="predicted"/>
<dbReference type="GO" id="GO:0047061">
    <property type="term" value="F:glucose-fructose oxidoreductase activity"/>
    <property type="evidence" value="ECO:0007669"/>
    <property type="project" value="UniProtKB-EC"/>
</dbReference>
<dbReference type="AlphaFoldDB" id="A0A0M7E707"/>
<keyword evidence="3" id="KW-0560">Oxidoreductase</keyword>